<dbReference type="SUPFAM" id="SSF53448">
    <property type="entry name" value="Nucleotide-diphospho-sugar transferases"/>
    <property type="match status" value="1"/>
</dbReference>
<evidence type="ECO:0000313" key="1">
    <source>
        <dbReference type="EMBL" id="PZX65901.1"/>
    </source>
</evidence>
<dbReference type="EMBL" id="QKZV01000001">
    <property type="protein sequence ID" value="PZX65901.1"/>
    <property type="molecule type" value="Genomic_DNA"/>
</dbReference>
<name>A0A2W7RZE0_9BACT</name>
<proteinExistence type="predicted"/>
<accession>A0A2W7RZE0</accession>
<organism evidence="1 2">
    <name type="scientific">Hydrotalea sandarakina</name>
    <dbReference type="NCBI Taxonomy" id="1004304"/>
    <lineage>
        <taxon>Bacteria</taxon>
        <taxon>Pseudomonadati</taxon>
        <taxon>Bacteroidota</taxon>
        <taxon>Chitinophagia</taxon>
        <taxon>Chitinophagales</taxon>
        <taxon>Chitinophagaceae</taxon>
        <taxon>Hydrotalea</taxon>
    </lineage>
</organism>
<protein>
    <recommendedName>
        <fullName evidence="3">Glycosyl transferase</fullName>
    </recommendedName>
</protein>
<comment type="caution">
    <text evidence="1">The sequence shown here is derived from an EMBL/GenBank/DDBJ whole genome shotgun (WGS) entry which is preliminary data.</text>
</comment>
<sequence>MENGLKKMAFTVCSANHLAYAKTMADSLIQHAPDYTVIIGLADKNNQRFKQEDFLPHRIVEVESLAIPNFDAMSIQYNLIELNCALKPFIAQYIFNTEYPDILLYVDADIYFYQSPSEAEQILNENAIAITPHFFTPINDGALPMERDVLRSGIYNAGFIAMKQHSITDNFLQWWAERLTNQCFYNFAEGMAVDQNWLNLVPLFFEKIAIISHKGYNVAYWNLHERSLALNNNQVWVNNQEPLVFLHISGYKFETPQILSRHQTRFNLLQLPVLNKLLEAYRNKVYENGYAQYIHLQCAYAKAEKKSTGLMAFTNKILKPLGIKITNA</sequence>
<evidence type="ECO:0000313" key="2">
    <source>
        <dbReference type="Proteomes" id="UP000249720"/>
    </source>
</evidence>
<dbReference type="Gene3D" id="3.90.550.10">
    <property type="entry name" value="Spore Coat Polysaccharide Biosynthesis Protein SpsA, Chain A"/>
    <property type="match status" value="1"/>
</dbReference>
<gene>
    <name evidence="1" type="ORF">LX80_00395</name>
</gene>
<evidence type="ECO:0008006" key="3">
    <source>
        <dbReference type="Google" id="ProtNLM"/>
    </source>
</evidence>
<dbReference type="RefSeq" id="WP_111293347.1">
    <property type="nucleotide sequence ID" value="NZ_QKZV01000001.1"/>
</dbReference>
<dbReference type="Proteomes" id="UP000249720">
    <property type="component" value="Unassembled WGS sequence"/>
</dbReference>
<keyword evidence="2" id="KW-1185">Reference proteome</keyword>
<dbReference type="AlphaFoldDB" id="A0A2W7RZE0"/>
<dbReference type="OrthoDB" id="186344at2"/>
<dbReference type="InterPro" id="IPR029044">
    <property type="entry name" value="Nucleotide-diphossugar_trans"/>
</dbReference>
<reference evidence="1 2" key="1">
    <citation type="submission" date="2018-06" db="EMBL/GenBank/DDBJ databases">
        <title>Genomic Encyclopedia of Archaeal and Bacterial Type Strains, Phase II (KMG-II): from individual species to whole genera.</title>
        <authorList>
            <person name="Goeker M."/>
        </authorList>
    </citation>
    <scope>NUCLEOTIDE SEQUENCE [LARGE SCALE GENOMIC DNA]</scope>
    <source>
        <strain evidence="1 2">DSM 23241</strain>
    </source>
</reference>